<dbReference type="Pfam" id="PF01584">
    <property type="entry name" value="CheW"/>
    <property type="match status" value="1"/>
</dbReference>
<gene>
    <name evidence="5" type="ORF">RQP53_04785</name>
</gene>
<evidence type="ECO:0000256" key="1">
    <source>
        <dbReference type="ARBA" id="ARBA00004496"/>
    </source>
</evidence>
<evidence type="ECO:0000256" key="2">
    <source>
        <dbReference type="ARBA" id="ARBA00021483"/>
    </source>
</evidence>
<reference evidence="5" key="1">
    <citation type="submission" date="2023-09" db="EMBL/GenBank/DDBJ databases">
        <title>Paucibacter sp. APW11 Genome sequencing and assembly.</title>
        <authorList>
            <person name="Kim I."/>
        </authorList>
    </citation>
    <scope>NUCLEOTIDE SEQUENCE</scope>
    <source>
        <strain evidence="5">APW11</strain>
    </source>
</reference>
<dbReference type="Gene3D" id="2.30.30.40">
    <property type="entry name" value="SH3 Domains"/>
    <property type="match status" value="1"/>
</dbReference>
<organism evidence="5 6">
    <name type="scientific">Roseateles aquae</name>
    <dbReference type="NCBI Taxonomy" id="3077235"/>
    <lineage>
        <taxon>Bacteria</taxon>
        <taxon>Pseudomonadati</taxon>
        <taxon>Pseudomonadota</taxon>
        <taxon>Betaproteobacteria</taxon>
        <taxon>Burkholderiales</taxon>
        <taxon>Sphaerotilaceae</taxon>
        <taxon>Roseateles</taxon>
    </lineage>
</organism>
<dbReference type="Gene3D" id="2.40.50.180">
    <property type="entry name" value="CheA-289, Domain 4"/>
    <property type="match status" value="1"/>
</dbReference>
<dbReference type="InterPro" id="IPR036061">
    <property type="entry name" value="CheW-like_dom_sf"/>
</dbReference>
<dbReference type="InterPro" id="IPR002545">
    <property type="entry name" value="CheW-lke_dom"/>
</dbReference>
<dbReference type="PROSITE" id="PS50851">
    <property type="entry name" value="CHEW"/>
    <property type="match status" value="1"/>
</dbReference>
<dbReference type="PANTHER" id="PTHR22617:SF45">
    <property type="entry name" value="CHEMOTAXIS PROTEIN CHEW"/>
    <property type="match status" value="1"/>
</dbReference>
<evidence type="ECO:0000313" key="6">
    <source>
        <dbReference type="Proteomes" id="UP001246372"/>
    </source>
</evidence>
<evidence type="ECO:0000259" key="4">
    <source>
        <dbReference type="PROSITE" id="PS50851"/>
    </source>
</evidence>
<dbReference type="Proteomes" id="UP001246372">
    <property type="component" value="Unassembled WGS sequence"/>
</dbReference>
<dbReference type="SUPFAM" id="SSF50341">
    <property type="entry name" value="CheW-like"/>
    <property type="match status" value="1"/>
</dbReference>
<dbReference type="InterPro" id="IPR039315">
    <property type="entry name" value="CheW"/>
</dbReference>
<accession>A0ABU3P7N5</accession>
<keyword evidence="3" id="KW-0963">Cytoplasm</keyword>
<dbReference type="SMART" id="SM00260">
    <property type="entry name" value="CheW"/>
    <property type="match status" value="1"/>
</dbReference>
<dbReference type="RefSeq" id="WP_315648977.1">
    <property type="nucleotide sequence ID" value="NZ_JAVXZY010000001.1"/>
</dbReference>
<comment type="caution">
    <text evidence="5">The sequence shown here is derived from an EMBL/GenBank/DDBJ whole genome shotgun (WGS) entry which is preliminary data.</text>
</comment>
<dbReference type="EMBL" id="JAVXZY010000001">
    <property type="protein sequence ID" value="MDT8998583.1"/>
    <property type="molecule type" value="Genomic_DNA"/>
</dbReference>
<dbReference type="CDD" id="cd00732">
    <property type="entry name" value="CheW"/>
    <property type="match status" value="1"/>
</dbReference>
<comment type="subcellular location">
    <subcellularLocation>
        <location evidence="1">Cytoplasm</location>
    </subcellularLocation>
</comment>
<proteinExistence type="predicted"/>
<evidence type="ECO:0000256" key="3">
    <source>
        <dbReference type="ARBA" id="ARBA00022490"/>
    </source>
</evidence>
<keyword evidence="6" id="KW-1185">Reference proteome</keyword>
<name>A0ABU3P7N5_9BURK</name>
<evidence type="ECO:0000313" key="5">
    <source>
        <dbReference type="EMBL" id="MDT8998583.1"/>
    </source>
</evidence>
<dbReference type="PANTHER" id="PTHR22617">
    <property type="entry name" value="CHEMOTAXIS SENSOR HISTIDINE KINASE-RELATED"/>
    <property type="match status" value="1"/>
</dbReference>
<feature type="domain" description="CheW-like" evidence="4">
    <location>
        <begin position="24"/>
        <end position="168"/>
    </location>
</feature>
<protein>
    <recommendedName>
        <fullName evidence="2">Chemotaxis protein CheW</fullName>
    </recommendedName>
</protein>
<sequence>MALISASPSSDAHGAAPVGLKAAAGEYLSLRLGKEEYGIDLLCIQEIRRHEECTRIAGAPDHVRGVLNLRGDMVPIVDLRLHFGLPARVDDNTVTVVLRLGDRTVGAIVDSVSDVQRLAENQISPLPPFRGGTLNTAHIRGLANLDQDGQRRLLILLNIESLMQDLALAAQLQ</sequence>